<comment type="subcellular location">
    <subcellularLocation>
        <location evidence="4">Cytoplasm</location>
    </subcellularLocation>
    <subcellularLocation>
        <location evidence="4">Cell membrane</location>
        <topology evidence="4">Peripheral membrane protein</topology>
        <orientation evidence="4">Cytoplasmic side</orientation>
    </subcellularLocation>
</comment>
<dbReference type="InterPro" id="IPR035932">
    <property type="entry name" value="HflD-like_sf"/>
</dbReference>
<dbReference type="RefSeq" id="WP_273639768.1">
    <property type="nucleotide sequence ID" value="NZ_JAQQXP010000001.1"/>
</dbReference>
<keyword evidence="1 4" id="KW-1003">Cell membrane</keyword>
<evidence type="ECO:0000256" key="3">
    <source>
        <dbReference type="ARBA" id="ARBA00023136"/>
    </source>
</evidence>
<dbReference type="Pfam" id="PF04356">
    <property type="entry name" value="DUF489"/>
    <property type="match status" value="1"/>
</dbReference>
<dbReference type="NCBIfam" id="NF001246">
    <property type="entry name" value="PRK00218.1-2"/>
    <property type="match status" value="1"/>
</dbReference>
<organism evidence="5 6">
    <name type="scientific">Alteromonas gilva</name>
    <dbReference type="NCBI Taxonomy" id="2987522"/>
    <lineage>
        <taxon>Bacteria</taxon>
        <taxon>Pseudomonadati</taxon>
        <taxon>Pseudomonadota</taxon>
        <taxon>Gammaproteobacteria</taxon>
        <taxon>Alteromonadales</taxon>
        <taxon>Alteromonadaceae</taxon>
        <taxon>Alteromonas/Salinimonas group</taxon>
        <taxon>Alteromonas</taxon>
    </lineage>
</organism>
<reference evidence="5 6" key="1">
    <citation type="submission" date="2022-10" db="EMBL/GenBank/DDBJ databases">
        <title>Alteromonas sp. chi3 Genome sequencing.</title>
        <authorList>
            <person name="Park S."/>
        </authorList>
    </citation>
    <scope>NUCLEOTIDE SEQUENCE [LARGE SCALE GENOMIC DNA]</scope>
    <source>
        <strain evidence="6">chi3</strain>
    </source>
</reference>
<dbReference type="Proteomes" id="UP001218788">
    <property type="component" value="Unassembled WGS sequence"/>
</dbReference>
<evidence type="ECO:0000256" key="1">
    <source>
        <dbReference type="ARBA" id="ARBA00022475"/>
    </source>
</evidence>
<dbReference type="NCBIfam" id="NF001248">
    <property type="entry name" value="PRK00218.1-4"/>
    <property type="match status" value="1"/>
</dbReference>
<name>A0ABT5L1B1_9ALTE</name>
<evidence type="ECO:0000256" key="2">
    <source>
        <dbReference type="ARBA" id="ARBA00022490"/>
    </source>
</evidence>
<keyword evidence="2 4" id="KW-0963">Cytoplasm</keyword>
<keyword evidence="3 4" id="KW-0472">Membrane</keyword>
<dbReference type="SUPFAM" id="SSF101322">
    <property type="entry name" value="YcfC-like"/>
    <property type="match status" value="1"/>
</dbReference>
<dbReference type="Gene3D" id="1.10.3890.10">
    <property type="entry name" value="HflD-like"/>
    <property type="match status" value="1"/>
</dbReference>
<evidence type="ECO:0000313" key="5">
    <source>
        <dbReference type="EMBL" id="MDC8830838.1"/>
    </source>
</evidence>
<accession>A0ABT5L1B1</accession>
<dbReference type="PANTHER" id="PTHR38100">
    <property type="entry name" value="HIGH FREQUENCY LYSOGENIZATION PROTEIN HFLD"/>
    <property type="match status" value="1"/>
</dbReference>
<dbReference type="HAMAP" id="MF_00695">
    <property type="entry name" value="HflD_protein"/>
    <property type="match status" value="1"/>
</dbReference>
<proteinExistence type="inferred from homology"/>
<sequence length="208" mass="22941">MLDKDIEQQLGLAGVCQAARLVQLIARTGDVDKQAVEASLSSILVTDADTTQQIFGQLDNLKTGFQVIVTQLGDHSSKKDTELTRYIASILGLERKLARHKKAMNELGERISHVQRQLAHTDFESPQILASLASIYSDVVSPLAPKIQIAGNSACLSQTLNQHRVRAILLAGVRAAVLWRQLGGQRRQIIFKRKAILRSAQQALRLMN</sequence>
<keyword evidence="4" id="KW-0175">Coiled coil</keyword>
<dbReference type="PANTHER" id="PTHR38100:SF1">
    <property type="entry name" value="HIGH FREQUENCY LYSOGENIZATION PROTEIN HFLD"/>
    <property type="match status" value="1"/>
</dbReference>
<evidence type="ECO:0000313" key="6">
    <source>
        <dbReference type="Proteomes" id="UP001218788"/>
    </source>
</evidence>
<comment type="caution">
    <text evidence="5">The sequence shown here is derived from an EMBL/GenBank/DDBJ whole genome shotgun (WGS) entry which is preliminary data.</text>
</comment>
<gene>
    <name evidence="4 5" type="primary">hflD</name>
    <name evidence="5" type="ORF">OIK42_08700</name>
</gene>
<dbReference type="InterPro" id="IPR007451">
    <property type="entry name" value="HflD"/>
</dbReference>
<comment type="similarity">
    <text evidence="4">Belongs to the HflD family.</text>
</comment>
<protein>
    <recommendedName>
        <fullName evidence="4">High frequency lysogenization protein HflD homolog</fullName>
    </recommendedName>
</protein>
<keyword evidence="6" id="KW-1185">Reference proteome</keyword>
<feature type="coiled-coil region" evidence="4">
    <location>
        <begin position="90"/>
        <end position="117"/>
    </location>
</feature>
<evidence type="ECO:0000256" key="4">
    <source>
        <dbReference type="HAMAP-Rule" id="MF_00695"/>
    </source>
</evidence>
<dbReference type="EMBL" id="JAQQXP010000001">
    <property type="protein sequence ID" value="MDC8830838.1"/>
    <property type="molecule type" value="Genomic_DNA"/>
</dbReference>